<organism evidence="15 16">
    <name type="scientific">Tetracentron sinense</name>
    <name type="common">Spur-leaf</name>
    <dbReference type="NCBI Taxonomy" id="13715"/>
    <lineage>
        <taxon>Eukaryota</taxon>
        <taxon>Viridiplantae</taxon>
        <taxon>Streptophyta</taxon>
        <taxon>Embryophyta</taxon>
        <taxon>Tracheophyta</taxon>
        <taxon>Spermatophyta</taxon>
        <taxon>Magnoliopsida</taxon>
        <taxon>Trochodendrales</taxon>
        <taxon>Trochodendraceae</taxon>
        <taxon>Tetracentron</taxon>
    </lineage>
</organism>
<feature type="transmembrane region" description="Helical" evidence="11">
    <location>
        <begin position="205"/>
        <end position="225"/>
    </location>
</feature>
<dbReference type="InterPro" id="IPR057291">
    <property type="entry name" value="CHX17_2nd"/>
</dbReference>
<keyword evidence="16" id="KW-1185">Reference proteome</keyword>
<feature type="transmembrane region" description="Helical" evidence="11">
    <location>
        <begin position="1106"/>
        <end position="1127"/>
    </location>
</feature>
<feature type="domain" description="Cation/H(+) antiporter central" evidence="13">
    <location>
        <begin position="425"/>
        <end position="555"/>
    </location>
</feature>
<keyword evidence="5 11" id="KW-0812">Transmembrane</keyword>
<keyword evidence="6" id="KW-0630">Potassium</keyword>
<feature type="domain" description="Cation/H+ exchanger transmembrane" evidence="12">
    <location>
        <begin position="8"/>
        <end position="366"/>
    </location>
</feature>
<feature type="transmembrane region" description="Helical" evidence="11">
    <location>
        <begin position="819"/>
        <end position="836"/>
    </location>
</feature>
<dbReference type="Proteomes" id="UP000655225">
    <property type="component" value="Unassembled WGS sequence"/>
</dbReference>
<dbReference type="PANTHER" id="PTHR32468:SF23">
    <property type="entry name" value="CATION_H(+) ANTIPORTER 14"/>
    <property type="match status" value="1"/>
</dbReference>
<feature type="transmembrane region" description="Helical" evidence="11">
    <location>
        <begin position="245"/>
        <end position="268"/>
    </location>
</feature>
<dbReference type="GO" id="GO:0016020">
    <property type="term" value="C:membrane"/>
    <property type="evidence" value="ECO:0007669"/>
    <property type="project" value="UniProtKB-SubCell"/>
</dbReference>
<evidence type="ECO:0000259" key="13">
    <source>
        <dbReference type="Pfam" id="PF23256"/>
    </source>
</evidence>
<feature type="transmembrane region" description="Helical" evidence="11">
    <location>
        <begin position="98"/>
        <end position="122"/>
    </location>
</feature>
<comment type="caution">
    <text evidence="15">The sequence shown here is derived from an EMBL/GenBank/DDBJ whole genome shotgun (WGS) entry which is preliminary data.</text>
</comment>
<dbReference type="Gene3D" id="1.20.1530.20">
    <property type="match status" value="2"/>
</dbReference>
<feature type="domain" description="Cation/H(+) antiporter central" evidence="13">
    <location>
        <begin position="1243"/>
        <end position="1372"/>
    </location>
</feature>
<evidence type="ECO:0000313" key="16">
    <source>
        <dbReference type="Proteomes" id="UP000655225"/>
    </source>
</evidence>
<gene>
    <name evidence="15" type="ORF">HHK36_016088</name>
</gene>
<dbReference type="Pfam" id="PF00999">
    <property type="entry name" value="Na_H_Exchanger"/>
    <property type="match status" value="2"/>
</dbReference>
<evidence type="ECO:0008006" key="17">
    <source>
        <dbReference type="Google" id="ProtNLM"/>
    </source>
</evidence>
<feature type="transmembrane region" description="Helical" evidence="11">
    <location>
        <begin position="1024"/>
        <end position="1054"/>
    </location>
</feature>
<evidence type="ECO:0000256" key="5">
    <source>
        <dbReference type="ARBA" id="ARBA00022692"/>
    </source>
</evidence>
<feature type="transmembrane region" description="Helical" evidence="11">
    <location>
        <begin position="917"/>
        <end position="941"/>
    </location>
</feature>
<evidence type="ECO:0000259" key="12">
    <source>
        <dbReference type="Pfam" id="PF00999"/>
    </source>
</evidence>
<evidence type="ECO:0000313" key="15">
    <source>
        <dbReference type="EMBL" id="KAF8397181.1"/>
    </source>
</evidence>
<feature type="transmembrane region" description="Helical" evidence="11">
    <location>
        <begin position="1168"/>
        <end position="1189"/>
    </location>
</feature>
<dbReference type="GO" id="GO:0015297">
    <property type="term" value="F:antiporter activity"/>
    <property type="evidence" value="ECO:0007669"/>
    <property type="project" value="UniProtKB-KW"/>
</dbReference>
<evidence type="ECO:0000256" key="8">
    <source>
        <dbReference type="ARBA" id="ARBA00023065"/>
    </source>
</evidence>
<name>A0A834Z247_TETSI</name>
<keyword evidence="9 11" id="KW-0472">Membrane</keyword>
<feature type="transmembrane region" description="Helical" evidence="11">
    <location>
        <begin position="349"/>
        <end position="370"/>
    </location>
</feature>
<dbReference type="InterPro" id="IPR038770">
    <property type="entry name" value="Na+/solute_symporter_sf"/>
</dbReference>
<feature type="domain" description="Cation/H(+) antiporter C-terminal" evidence="14">
    <location>
        <begin position="563"/>
        <end position="706"/>
    </location>
</feature>
<evidence type="ECO:0000256" key="6">
    <source>
        <dbReference type="ARBA" id="ARBA00022958"/>
    </source>
</evidence>
<proteinExistence type="inferred from homology"/>
<dbReference type="GO" id="GO:0006813">
    <property type="term" value="P:potassium ion transport"/>
    <property type="evidence" value="ECO:0007669"/>
    <property type="project" value="UniProtKB-KW"/>
</dbReference>
<accession>A0A834Z247</accession>
<feature type="transmembrane region" description="Helical" evidence="11">
    <location>
        <begin position="1074"/>
        <end position="1094"/>
    </location>
</feature>
<evidence type="ECO:0000256" key="4">
    <source>
        <dbReference type="ARBA" id="ARBA00022538"/>
    </source>
</evidence>
<feature type="transmembrane region" description="Helical" evidence="11">
    <location>
        <begin position="316"/>
        <end position="337"/>
    </location>
</feature>
<evidence type="ECO:0000256" key="9">
    <source>
        <dbReference type="ARBA" id="ARBA00023136"/>
    </source>
</evidence>
<dbReference type="InterPro" id="IPR006153">
    <property type="entry name" value="Cation/H_exchanger_TM"/>
</dbReference>
<dbReference type="Pfam" id="PF23259">
    <property type="entry name" value="CHX17_C"/>
    <property type="match status" value="2"/>
</dbReference>
<feature type="transmembrane region" description="Helical" evidence="11">
    <location>
        <begin position="33"/>
        <end position="54"/>
    </location>
</feature>
<dbReference type="FunFam" id="1.20.1530.20:FF:000003">
    <property type="entry name" value="Cation/H(+) antiporter 15"/>
    <property type="match status" value="2"/>
</dbReference>
<dbReference type="OMA" id="ACIHNPR"/>
<feature type="domain" description="Cation/H+ exchanger transmembrane" evidence="12">
    <location>
        <begin position="804"/>
        <end position="1179"/>
    </location>
</feature>
<evidence type="ECO:0000256" key="1">
    <source>
        <dbReference type="ARBA" id="ARBA00004141"/>
    </source>
</evidence>
<reference evidence="15 16" key="1">
    <citation type="submission" date="2020-04" db="EMBL/GenBank/DDBJ databases">
        <title>Plant Genome Project.</title>
        <authorList>
            <person name="Zhang R.-G."/>
        </authorList>
    </citation>
    <scope>NUCLEOTIDE SEQUENCE [LARGE SCALE GENOMIC DNA]</scope>
    <source>
        <strain evidence="15">YNK0</strain>
        <tissue evidence="15">Leaf</tissue>
    </source>
</reference>
<dbReference type="Pfam" id="PF23256">
    <property type="entry name" value="CHX17_2nd"/>
    <property type="match status" value="2"/>
</dbReference>
<dbReference type="GO" id="GO:0012505">
    <property type="term" value="C:endomembrane system"/>
    <property type="evidence" value="ECO:0007669"/>
    <property type="project" value="TreeGrafter"/>
</dbReference>
<feature type="domain" description="Cation/H(+) antiporter C-terminal" evidence="14">
    <location>
        <begin position="1385"/>
        <end position="1525"/>
    </location>
</feature>
<evidence type="ECO:0000256" key="11">
    <source>
        <dbReference type="SAM" id="Phobius"/>
    </source>
</evidence>
<keyword evidence="3" id="KW-0050">Antiport</keyword>
<comment type="subcellular location">
    <subcellularLocation>
        <location evidence="1">Membrane</location>
        <topology evidence="1">Multi-pass membrane protein</topology>
    </subcellularLocation>
</comment>
<evidence type="ECO:0000256" key="7">
    <source>
        <dbReference type="ARBA" id="ARBA00022989"/>
    </source>
</evidence>
<protein>
    <recommendedName>
        <fullName evidence="17">Cation/H+ exchanger domain-containing protein</fullName>
    </recommendedName>
</protein>
<feature type="transmembrane region" description="Helical" evidence="11">
    <location>
        <begin position="66"/>
        <end position="92"/>
    </location>
</feature>
<keyword evidence="2" id="KW-0813">Transport</keyword>
<keyword evidence="8" id="KW-0406">Ion transport</keyword>
<keyword evidence="4" id="KW-0633">Potassium transport</keyword>
<feature type="transmembrane region" description="Helical" evidence="11">
    <location>
        <begin position="1133"/>
        <end position="1156"/>
    </location>
</feature>
<dbReference type="PANTHER" id="PTHR32468">
    <property type="entry name" value="CATION/H + ANTIPORTER"/>
    <property type="match status" value="1"/>
</dbReference>
<feature type="transmembrane region" description="Helical" evidence="11">
    <location>
        <begin position="134"/>
        <end position="154"/>
    </location>
</feature>
<keyword evidence="7 11" id="KW-1133">Transmembrane helix</keyword>
<comment type="similarity">
    <text evidence="10">Belongs to the monovalent cation:proton antiporter 2 (CPA2) transporter (TC 2.A.37) family. CHX (TC 2.A.37.4) subfamily.</text>
</comment>
<feature type="transmembrane region" description="Helical" evidence="11">
    <location>
        <begin position="166"/>
        <end position="193"/>
    </location>
</feature>
<dbReference type="GO" id="GO:1902600">
    <property type="term" value="P:proton transmembrane transport"/>
    <property type="evidence" value="ECO:0007669"/>
    <property type="project" value="InterPro"/>
</dbReference>
<dbReference type="GO" id="GO:0006885">
    <property type="term" value="P:regulation of pH"/>
    <property type="evidence" value="ECO:0007669"/>
    <property type="project" value="TreeGrafter"/>
</dbReference>
<dbReference type="InterPro" id="IPR057290">
    <property type="entry name" value="CHX17_C"/>
</dbReference>
<feature type="transmembrane region" description="Helical" evidence="11">
    <location>
        <begin position="848"/>
        <end position="872"/>
    </location>
</feature>
<feature type="transmembrane region" description="Helical" evidence="11">
    <location>
        <begin position="275"/>
        <end position="296"/>
    </location>
</feature>
<feature type="transmembrane region" description="Helical" evidence="11">
    <location>
        <begin position="884"/>
        <end position="905"/>
    </location>
</feature>
<sequence length="1555" mass="172029">MYVHLQGGLILGPSCLGRSRLYMKKVFPPSGKVILQTLGGMGFMMHLFLLGVQVDATILRRAGRKAVVIGILCTVLPYLLAGSVCLILEHFLALDSHVILSLPYIVAVNSLSSFPVTTSVLTDLNILNSELGRLATSTSIVSDIVSWILLTIMSAMDLSKSELRTIWLWSLLSVAAYFITLVFLVRPFALWVVRQTPVGKPLKEIYICAILVILLGCGLYSEVIGQHASMGAFVLGLAIPDGPPLGAALVHKVDTLISGLLIPVFFTISGLRTNLFSIAGLKSAALIEFIILLGYFGKFTGTILPSLYWKMPFWDAFSLAMIMCSKGIIEVATYGMWKDTKILDTQSYSLMMISMVIVTATARPLVMTLYDPSRRYIAYKRRTIEHSKHNAELRILACIHNQYNVPTIINLLEASNPNRKSPICICVLHLLELNGRASSILVPHNRRNNLSIARRSEPIVNAFKYYEQNNEGHATVQHFTAVSPYVSMHDDICTLALDKRTSLVIVPFHKQWAVDGTGESSLAAVRTVNCNVFDKAPCSVALLVDRGQIGGNRSVLASQSSYRIALLFFGGADDREALAYARRMAEHPSISLRVLRFTVASHETLSGGSEKEKALDKDVINDFRANIVGNERIVFKQKVVEDGVGTTRVIRSMDKGIDLFMVGRNHEAQSPLTLGLTQWSECPELGIIGDMLATSDFRFSVLVMQQQPHGAGLLDSPNHPIARGRGLNSRVFQDSSEDDGDERDKTLAMTDMKGPKSTVGPVEGTQMVCQYTQMARSRGSWVEHNPLDYSTPVLMAQIIIIFIATRTTYVLLKPLGQNMIVAQIVGGLIIGPSFFGRNQSYMEKLFPAGGRVIVEIIAEFGVMLHFFLIGVQMDTSMVKRGGKMAMAIGILCSLGPGVVAWPVYFMARHFLTLDPEMMISIICAVAVSSLSSFPVISSFLADLKILNSDVGRLASSSSMVSDMFNWSVLLLTGGLVFAKHDLQMIWVWSLVSGLVYCLILVFVIRPLALWVARQTPEGKPVKEIYIFSSLLVILGCGFYAEIIGQHAGMGAYMLGLAIPDGPPLGEALVHKIDTLVSGLFIPVFFALCGMRANLLPIGDLSNSVMLAFFVILCYIGKFTATILASLYCKMPFWDAFSLSLIMSCKGISELIVFVVYKEKKFINKQCYSVLLISLVIVTGVSRPLVMFLYDPSRKYKAYKETTILHAKQNSEFRILACIHSHDNVPTIIKLLEVSNPSRASPITVFVLHLMELTGRASAILIRHHRRQQGNSKLSGNSEPIVNAFEYYAQHNQGHVMVQHFTAISPYASMHNDICTLALDKRISILILPFHKQWAIDGVVESSFPAIRAVNCNVLDKAPCSVGILVDRDRIGSSRYVLASQSLYRIALLFLGGADDREALAYARRMAQHPSIRLAVLQFTPSCDYRYGNDKEMELDSELLNNFRVSTMGNERIVCREEVVSDGIGTTRVILSMGNEFDLFMVGRHHDPQSPLMSGLTEWSESPELGIIGDMLASSDFKSSVLVVQQQPELPHNQRKRCNLHNLSRFLRGRRRRDSN</sequence>
<dbReference type="OrthoDB" id="1868135at2759"/>
<feature type="transmembrane region" description="Helical" evidence="11">
    <location>
        <begin position="985"/>
        <end position="1012"/>
    </location>
</feature>
<evidence type="ECO:0000256" key="10">
    <source>
        <dbReference type="ARBA" id="ARBA00038341"/>
    </source>
</evidence>
<evidence type="ECO:0000256" key="2">
    <source>
        <dbReference type="ARBA" id="ARBA00022448"/>
    </source>
</evidence>
<evidence type="ECO:0000259" key="14">
    <source>
        <dbReference type="Pfam" id="PF23259"/>
    </source>
</evidence>
<evidence type="ECO:0000256" key="3">
    <source>
        <dbReference type="ARBA" id="ARBA00022449"/>
    </source>
</evidence>
<dbReference type="InterPro" id="IPR050794">
    <property type="entry name" value="CPA2_transporter"/>
</dbReference>
<dbReference type="EMBL" id="JABCRI010000011">
    <property type="protein sequence ID" value="KAF8397181.1"/>
    <property type="molecule type" value="Genomic_DNA"/>
</dbReference>